<dbReference type="Proteomes" id="UP000054549">
    <property type="component" value="Unassembled WGS sequence"/>
</dbReference>
<gene>
    <name evidence="2" type="ORF">M378DRAFT_1062683</name>
</gene>
<feature type="region of interest" description="Disordered" evidence="1">
    <location>
        <begin position="156"/>
        <end position="303"/>
    </location>
</feature>
<dbReference type="HOGENOM" id="CLU_918176_0_0_1"/>
<dbReference type="InParanoid" id="A0A0C2RV04"/>
<organism evidence="2 3">
    <name type="scientific">Amanita muscaria (strain Koide BX008)</name>
    <dbReference type="NCBI Taxonomy" id="946122"/>
    <lineage>
        <taxon>Eukaryota</taxon>
        <taxon>Fungi</taxon>
        <taxon>Dikarya</taxon>
        <taxon>Basidiomycota</taxon>
        <taxon>Agaricomycotina</taxon>
        <taxon>Agaricomycetes</taxon>
        <taxon>Agaricomycetidae</taxon>
        <taxon>Agaricales</taxon>
        <taxon>Pluteineae</taxon>
        <taxon>Amanitaceae</taxon>
        <taxon>Amanita</taxon>
    </lineage>
</organism>
<dbReference type="AlphaFoldDB" id="A0A0C2RV04"/>
<protein>
    <submittedName>
        <fullName evidence="2">Uncharacterized protein</fullName>
    </submittedName>
</protein>
<dbReference type="EMBL" id="KN818983">
    <property type="protein sequence ID" value="KIL54055.1"/>
    <property type="molecule type" value="Genomic_DNA"/>
</dbReference>
<feature type="compositionally biased region" description="Basic and acidic residues" evidence="1">
    <location>
        <begin position="238"/>
        <end position="261"/>
    </location>
</feature>
<evidence type="ECO:0000256" key="1">
    <source>
        <dbReference type="SAM" id="MobiDB-lite"/>
    </source>
</evidence>
<feature type="compositionally biased region" description="Basic and acidic residues" evidence="1">
    <location>
        <begin position="168"/>
        <end position="232"/>
    </location>
</feature>
<dbReference type="STRING" id="946122.A0A0C2RV04"/>
<sequence length="303" mass="34430">MSVMFVDLSFSCLIHILQYPGAEHQHYMQTYPGWNWAPPQMSPATQHPHQHPPSGPHTSGVPMSPRTQSPGTPTLSHAAPVPVSHPPPPFSHTPSSSMSSMSSPPPTLASALPDGRLDANSNAFVPGRAALHKKVVLKNEDGIEVKLETLTTRIGPTLPRKTAPIRIETPEQRQKRLEEEEQKEKEAKAKASAEEREKREKEEEERRKEEEDRKKKEEEERKQKEEEEKECLKEEEEKDRLRRQEEEKERLRREEDKERLKNPTKVSPTPPTASVTARQNLFATPTRQQQDTGPTTPSFCISS</sequence>
<evidence type="ECO:0000313" key="3">
    <source>
        <dbReference type="Proteomes" id="UP000054549"/>
    </source>
</evidence>
<feature type="compositionally biased region" description="Polar residues" evidence="1">
    <location>
        <begin position="65"/>
        <end position="75"/>
    </location>
</feature>
<keyword evidence="3" id="KW-1185">Reference proteome</keyword>
<feature type="compositionally biased region" description="Polar residues" evidence="1">
    <location>
        <begin position="264"/>
        <end position="303"/>
    </location>
</feature>
<feature type="region of interest" description="Disordered" evidence="1">
    <location>
        <begin position="39"/>
        <end position="115"/>
    </location>
</feature>
<evidence type="ECO:0000313" key="2">
    <source>
        <dbReference type="EMBL" id="KIL54055.1"/>
    </source>
</evidence>
<accession>A0A0C2RV04</accession>
<reference evidence="2 3" key="1">
    <citation type="submission" date="2014-04" db="EMBL/GenBank/DDBJ databases">
        <title>Evolutionary Origins and Diversification of the Mycorrhizal Mutualists.</title>
        <authorList>
            <consortium name="DOE Joint Genome Institute"/>
            <consortium name="Mycorrhizal Genomics Consortium"/>
            <person name="Kohler A."/>
            <person name="Kuo A."/>
            <person name="Nagy L.G."/>
            <person name="Floudas D."/>
            <person name="Copeland A."/>
            <person name="Barry K.W."/>
            <person name="Cichocki N."/>
            <person name="Veneault-Fourrey C."/>
            <person name="LaButti K."/>
            <person name="Lindquist E.A."/>
            <person name="Lipzen A."/>
            <person name="Lundell T."/>
            <person name="Morin E."/>
            <person name="Murat C."/>
            <person name="Riley R."/>
            <person name="Ohm R."/>
            <person name="Sun H."/>
            <person name="Tunlid A."/>
            <person name="Henrissat B."/>
            <person name="Grigoriev I.V."/>
            <person name="Hibbett D.S."/>
            <person name="Martin F."/>
        </authorList>
    </citation>
    <scope>NUCLEOTIDE SEQUENCE [LARGE SCALE GENOMIC DNA]</scope>
    <source>
        <strain evidence="2 3">Koide BX008</strain>
    </source>
</reference>
<name>A0A0C2RV04_AMAMK</name>
<feature type="compositionally biased region" description="Low complexity" evidence="1">
    <location>
        <begin position="92"/>
        <end position="113"/>
    </location>
</feature>
<proteinExistence type="predicted"/>